<evidence type="ECO:0000313" key="4">
    <source>
        <dbReference type="Proteomes" id="UP000298416"/>
    </source>
</evidence>
<organism evidence="3">
    <name type="scientific">Salvia splendens</name>
    <name type="common">Scarlet sage</name>
    <dbReference type="NCBI Taxonomy" id="180675"/>
    <lineage>
        <taxon>Eukaryota</taxon>
        <taxon>Viridiplantae</taxon>
        <taxon>Streptophyta</taxon>
        <taxon>Embryophyta</taxon>
        <taxon>Tracheophyta</taxon>
        <taxon>Spermatophyta</taxon>
        <taxon>Magnoliopsida</taxon>
        <taxon>eudicotyledons</taxon>
        <taxon>Gunneridae</taxon>
        <taxon>Pentapetalae</taxon>
        <taxon>asterids</taxon>
        <taxon>lamiids</taxon>
        <taxon>Lamiales</taxon>
        <taxon>Lamiaceae</taxon>
        <taxon>Nepetoideae</taxon>
        <taxon>Mentheae</taxon>
        <taxon>Salviinae</taxon>
        <taxon>Salvia</taxon>
        <taxon>Salvia subgen. Calosphace</taxon>
        <taxon>core Calosphace</taxon>
    </lineage>
</organism>
<accession>A0A8X8W003</accession>
<dbReference type="InterPro" id="IPR026057">
    <property type="entry name" value="TBL_C"/>
</dbReference>
<comment type="similarity">
    <text evidence="1">Belongs to the PC-esterase family. TBL subfamily.</text>
</comment>
<reference evidence="3" key="2">
    <citation type="submission" date="2020-08" db="EMBL/GenBank/DDBJ databases">
        <title>Plant Genome Project.</title>
        <authorList>
            <person name="Zhang R.-G."/>
        </authorList>
    </citation>
    <scope>NUCLEOTIDE SEQUENCE</scope>
    <source>
        <strain evidence="3">Huo1</strain>
        <tissue evidence="3">Leaf</tissue>
    </source>
</reference>
<evidence type="ECO:0000259" key="2">
    <source>
        <dbReference type="Pfam" id="PF13839"/>
    </source>
</evidence>
<gene>
    <name evidence="3" type="ORF">SASPL_154239</name>
</gene>
<dbReference type="PANTHER" id="PTHR32285:SF30">
    <property type="entry name" value="PROTEIN TRICHOME BIREFRINGENCE-LIKE 42"/>
    <property type="match status" value="1"/>
</dbReference>
<dbReference type="InterPro" id="IPR029962">
    <property type="entry name" value="TBL"/>
</dbReference>
<dbReference type="EMBL" id="PNBA02000022">
    <property type="protein sequence ID" value="KAG6385404.1"/>
    <property type="molecule type" value="Genomic_DNA"/>
</dbReference>
<dbReference type="AlphaFoldDB" id="A0A8X8W003"/>
<dbReference type="Pfam" id="PF13839">
    <property type="entry name" value="PC-Esterase"/>
    <property type="match status" value="1"/>
</dbReference>
<evidence type="ECO:0000313" key="3">
    <source>
        <dbReference type="EMBL" id="KAG6385404.1"/>
    </source>
</evidence>
<reference evidence="3" key="1">
    <citation type="submission" date="2018-01" db="EMBL/GenBank/DDBJ databases">
        <authorList>
            <person name="Mao J.F."/>
        </authorList>
    </citation>
    <scope>NUCLEOTIDE SEQUENCE</scope>
    <source>
        <strain evidence="3">Huo1</strain>
        <tissue evidence="3">Leaf</tissue>
    </source>
</reference>
<sequence>MALTTKYTRNKTSCKCSHFLSKHALRFVCASVGAEQNRTNLPCRTAWDRKPVEEATYPGSKPQGEAVVRTVLNNMDKPATLLNILLLTQLRKDGHPSTYAGGGLDCSHCCLLVYPYTWNKILYTTLNRVYGFPF</sequence>
<dbReference type="PANTHER" id="PTHR32285">
    <property type="entry name" value="PROTEIN TRICHOME BIREFRINGENCE-LIKE 9-RELATED"/>
    <property type="match status" value="1"/>
</dbReference>
<keyword evidence="4" id="KW-1185">Reference proteome</keyword>
<name>A0A8X8W003_SALSN</name>
<comment type="caution">
    <text evidence="3">The sequence shown here is derived from an EMBL/GenBank/DDBJ whole genome shotgun (WGS) entry which is preliminary data.</text>
</comment>
<dbReference type="GO" id="GO:0016413">
    <property type="term" value="F:O-acetyltransferase activity"/>
    <property type="evidence" value="ECO:0007669"/>
    <property type="project" value="InterPro"/>
</dbReference>
<dbReference type="GO" id="GO:0005794">
    <property type="term" value="C:Golgi apparatus"/>
    <property type="evidence" value="ECO:0007669"/>
    <property type="project" value="TreeGrafter"/>
</dbReference>
<dbReference type="Proteomes" id="UP000298416">
    <property type="component" value="Unassembled WGS sequence"/>
</dbReference>
<evidence type="ECO:0000256" key="1">
    <source>
        <dbReference type="ARBA" id="ARBA00007727"/>
    </source>
</evidence>
<proteinExistence type="inferred from homology"/>
<protein>
    <recommendedName>
        <fullName evidence="2">Trichome birefringence-like C-terminal domain-containing protein</fullName>
    </recommendedName>
</protein>
<feature type="domain" description="Trichome birefringence-like C-terminal" evidence="2">
    <location>
        <begin position="48"/>
        <end position="124"/>
    </location>
</feature>